<name>T0GVV2_9SPHN</name>
<gene>
    <name evidence="2" type="ORF">L485_05160</name>
</gene>
<dbReference type="EMBL" id="ATIB01000036">
    <property type="protein sequence ID" value="EQB04078.1"/>
    <property type="molecule type" value="Genomic_DNA"/>
</dbReference>
<proteinExistence type="predicted"/>
<evidence type="ECO:0000313" key="2">
    <source>
        <dbReference type="EMBL" id="EQB04078.1"/>
    </source>
</evidence>
<sequence>MKGMSGMAGMDKKAPAAKTGQGVGVITAIDAKANKLTIQHGPIPAVGWPAMTVAFKANPPTLLRGLRVGQRIGFDVKTQGMAAEVTAVRPQ</sequence>
<reference evidence="2 3" key="1">
    <citation type="journal article" date="2013" name="Genome Announc.">
        <title>Draft Genome Sequence of a Hexachlorocyclohexane-Degrading Bacterium, Sphingobium baderi Strain LL03T.</title>
        <authorList>
            <person name="Kaur J."/>
            <person name="Verma H."/>
            <person name="Tripathi C."/>
            <person name="Khurana J.P."/>
            <person name="Lal R."/>
        </authorList>
    </citation>
    <scope>NUCLEOTIDE SEQUENCE [LARGE SCALE GENOMIC DNA]</scope>
    <source>
        <strain evidence="2 3">LL03</strain>
    </source>
</reference>
<dbReference type="eggNOG" id="COG5569">
    <property type="taxonomic scope" value="Bacteria"/>
</dbReference>
<accession>T0GVV2</accession>
<dbReference type="Pfam" id="PF11604">
    <property type="entry name" value="CusF_Ec"/>
    <property type="match status" value="1"/>
</dbReference>
<evidence type="ECO:0000256" key="1">
    <source>
        <dbReference type="SAM" id="MobiDB-lite"/>
    </source>
</evidence>
<dbReference type="InterPro" id="IPR021647">
    <property type="entry name" value="CusF_Ec"/>
</dbReference>
<protein>
    <recommendedName>
        <fullName evidence="4">Copper-binding protein CusF</fullName>
    </recommendedName>
</protein>
<keyword evidence="3" id="KW-1185">Reference proteome</keyword>
<dbReference type="InterPro" id="IPR042230">
    <property type="entry name" value="CusF_sf"/>
</dbReference>
<feature type="region of interest" description="Disordered" evidence="1">
    <location>
        <begin position="1"/>
        <end position="20"/>
    </location>
</feature>
<dbReference type="Gene3D" id="2.40.50.320">
    <property type="entry name" value="Copper binding periplasmic protein CusF"/>
    <property type="match status" value="1"/>
</dbReference>
<dbReference type="AlphaFoldDB" id="T0GVV2"/>
<organism evidence="2 3">
    <name type="scientific">Sphingobium baderi LL03</name>
    <dbReference type="NCBI Taxonomy" id="1114964"/>
    <lineage>
        <taxon>Bacteria</taxon>
        <taxon>Pseudomonadati</taxon>
        <taxon>Pseudomonadota</taxon>
        <taxon>Alphaproteobacteria</taxon>
        <taxon>Sphingomonadales</taxon>
        <taxon>Sphingomonadaceae</taxon>
        <taxon>Sphingobium</taxon>
    </lineage>
</organism>
<evidence type="ECO:0000313" key="3">
    <source>
        <dbReference type="Proteomes" id="UP000015524"/>
    </source>
</evidence>
<dbReference type="Proteomes" id="UP000015524">
    <property type="component" value="Unassembled WGS sequence"/>
</dbReference>
<evidence type="ECO:0008006" key="4">
    <source>
        <dbReference type="Google" id="ProtNLM"/>
    </source>
</evidence>
<dbReference type="PATRIC" id="fig|1114964.3.peg.997"/>
<comment type="caution">
    <text evidence="2">The sequence shown here is derived from an EMBL/GenBank/DDBJ whole genome shotgun (WGS) entry which is preliminary data.</text>
</comment>